<feature type="domain" description="Mycothiol-dependent maleylpyruvate isomerase metal-binding" evidence="1">
    <location>
        <begin position="11"/>
        <end position="153"/>
    </location>
</feature>
<dbReference type="GO" id="GO:0046872">
    <property type="term" value="F:metal ion binding"/>
    <property type="evidence" value="ECO:0007669"/>
    <property type="project" value="InterPro"/>
</dbReference>
<dbReference type="Gene3D" id="1.20.120.450">
    <property type="entry name" value="dinb family like domain"/>
    <property type="match status" value="1"/>
</dbReference>
<accession>A0A853DF89</accession>
<dbReference type="EMBL" id="JACCFW010000001">
    <property type="protein sequence ID" value="NYJ76216.1"/>
    <property type="molecule type" value="Genomic_DNA"/>
</dbReference>
<evidence type="ECO:0000313" key="3">
    <source>
        <dbReference type="Proteomes" id="UP000571817"/>
    </source>
</evidence>
<dbReference type="InterPro" id="IPR034660">
    <property type="entry name" value="DinB/YfiT-like"/>
</dbReference>
<keyword evidence="3" id="KW-1185">Reference proteome</keyword>
<dbReference type="InterPro" id="IPR024344">
    <property type="entry name" value="MDMPI_metal-binding"/>
</dbReference>
<protein>
    <recommendedName>
        <fullName evidence="1">Mycothiol-dependent maleylpyruvate isomerase metal-binding domain-containing protein</fullName>
    </recommendedName>
</protein>
<proteinExistence type="predicted"/>
<reference evidence="2 3" key="1">
    <citation type="submission" date="2020-07" db="EMBL/GenBank/DDBJ databases">
        <title>Sequencing the genomes of 1000 actinobacteria strains.</title>
        <authorList>
            <person name="Klenk H.-P."/>
        </authorList>
    </citation>
    <scope>NUCLEOTIDE SEQUENCE [LARGE SCALE GENOMIC DNA]</scope>
    <source>
        <strain evidence="2 3">DSM 29531</strain>
    </source>
</reference>
<comment type="caution">
    <text evidence="2">The sequence shown here is derived from an EMBL/GenBank/DDBJ whole genome shotgun (WGS) entry which is preliminary data.</text>
</comment>
<sequence length="206" mass="21328">MRTQNAESYLQAAASVVDLVGRIGPDAWDGPGLGDWDLRSLVGHTGRALTTVLTYLHQPAERIDQASPEAYFAQVLLSGRQVDPEAVLERGRQAGRALGDDPAAGFGALVDQVGAELASADPAAVITTIAGGMTVDAYLPTRTFELVVHGLDIGAAADLPTTFTPASLNETCALAGRIAARAGRGPQMLRALTGRADLPPGFSIVA</sequence>
<organism evidence="2 3">
    <name type="scientific">Allobranchiibius huperziae</name>
    <dbReference type="NCBI Taxonomy" id="1874116"/>
    <lineage>
        <taxon>Bacteria</taxon>
        <taxon>Bacillati</taxon>
        <taxon>Actinomycetota</taxon>
        <taxon>Actinomycetes</taxon>
        <taxon>Micrococcales</taxon>
        <taxon>Dermacoccaceae</taxon>
        <taxon>Allobranchiibius</taxon>
    </lineage>
</organism>
<dbReference type="Pfam" id="PF11716">
    <property type="entry name" value="MDMPI_N"/>
    <property type="match status" value="1"/>
</dbReference>
<evidence type="ECO:0000313" key="2">
    <source>
        <dbReference type="EMBL" id="NYJ76216.1"/>
    </source>
</evidence>
<dbReference type="RefSeq" id="WP_179483298.1">
    <property type="nucleotide sequence ID" value="NZ_JACCFW010000001.1"/>
</dbReference>
<name>A0A853DF89_9MICO</name>
<dbReference type="SUPFAM" id="SSF109854">
    <property type="entry name" value="DinB/YfiT-like putative metalloenzymes"/>
    <property type="match status" value="1"/>
</dbReference>
<dbReference type="Proteomes" id="UP000571817">
    <property type="component" value="Unassembled WGS sequence"/>
</dbReference>
<dbReference type="AlphaFoldDB" id="A0A853DF89"/>
<gene>
    <name evidence="2" type="ORF">HNR15_003179</name>
</gene>
<evidence type="ECO:0000259" key="1">
    <source>
        <dbReference type="Pfam" id="PF11716"/>
    </source>
</evidence>